<dbReference type="EMBL" id="LAZR01002718">
    <property type="protein sequence ID" value="KKN26438.1"/>
    <property type="molecule type" value="Genomic_DNA"/>
</dbReference>
<evidence type="ECO:0000259" key="1">
    <source>
        <dbReference type="Pfam" id="PF03168"/>
    </source>
</evidence>
<organism evidence="2">
    <name type="scientific">marine sediment metagenome</name>
    <dbReference type="NCBI Taxonomy" id="412755"/>
    <lineage>
        <taxon>unclassified sequences</taxon>
        <taxon>metagenomes</taxon>
        <taxon>ecological metagenomes</taxon>
    </lineage>
</organism>
<gene>
    <name evidence="2" type="ORF">LCGC14_0874630</name>
</gene>
<dbReference type="Pfam" id="PF03168">
    <property type="entry name" value="LEA_2"/>
    <property type="match status" value="1"/>
</dbReference>
<proteinExistence type="predicted"/>
<dbReference type="AlphaFoldDB" id="A0A0F9SAP4"/>
<dbReference type="PROSITE" id="PS51257">
    <property type="entry name" value="PROKAR_LIPOPROTEIN"/>
    <property type="match status" value="1"/>
</dbReference>
<dbReference type="SUPFAM" id="SSF117070">
    <property type="entry name" value="LEA14-like"/>
    <property type="match status" value="1"/>
</dbReference>
<name>A0A0F9SAP4_9ZZZZ</name>
<reference evidence="2" key="1">
    <citation type="journal article" date="2015" name="Nature">
        <title>Complex archaea that bridge the gap between prokaryotes and eukaryotes.</title>
        <authorList>
            <person name="Spang A."/>
            <person name="Saw J.H."/>
            <person name="Jorgensen S.L."/>
            <person name="Zaremba-Niedzwiedzka K."/>
            <person name="Martijn J."/>
            <person name="Lind A.E."/>
            <person name="van Eijk R."/>
            <person name="Schleper C."/>
            <person name="Guy L."/>
            <person name="Ettema T.J."/>
        </authorList>
    </citation>
    <scope>NUCLEOTIDE SEQUENCE</scope>
</reference>
<accession>A0A0F9SAP4</accession>
<comment type="caution">
    <text evidence="2">The sequence shown here is derived from an EMBL/GenBank/DDBJ whole genome shotgun (WGS) entry which is preliminary data.</text>
</comment>
<sequence length="166" mass="18017">MRHLNYLLFIGVAFFLSSCASLSPQFEQPQVSITSFQLAPQSTGPVPTFLVGLKVINPNRDALPINGMSYSVDIDGHRILSGAEPELPRVPGYGTVEFKIKATPDLLGSARLISQALNGNKDSFKYDFKARLDVGRLLPFITIQETGEFSLKGAKSNQPSSTSSVL</sequence>
<dbReference type="InterPro" id="IPR004864">
    <property type="entry name" value="LEA_2"/>
</dbReference>
<feature type="domain" description="Late embryogenesis abundant protein LEA-2 subgroup" evidence="1">
    <location>
        <begin position="53"/>
        <end position="138"/>
    </location>
</feature>
<protein>
    <recommendedName>
        <fullName evidence="1">Late embryogenesis abundant protein LEA-2 subgroup domain-containing protein</fullName>
    </recommendedName>
</protein>
<evidence type="ECO:0000313" key="2">
    <source>
        <dbReference type="EMBL" id="KKN26438.1"/>
    </source>
</evidence>
<dbReference type="Gene3D" id="2.60.40.1820">
    <property type="match status" value="1"/>
</dbReference>